<dbReference type="AlphaFoldDB" id="A0A024GM94"/>
<feature type="compositionally biased region" description="Polar residues" evidence="1">
    <location>
        <begin position="129"/>
        <end position="138"/>
    </location>
</feature>
<dbReference type="InParanoid" id="A0A024GM94"/>
<comment type="caution">
    <text evidence="2">The sequence shown here is derived from an EMBL/GenBank/DDBJ whole genome shotgun (WGS) entry which is preliminary data.</text>
</comment>
<sequence length="138" mass="15970">MAQVLVLYLWEPCCIHNTIQLVLDDTVFGQVVNGLSFDYRTDPPCVSYEVSTKCLIHLYFCLIFAVINTQKQLQPRKPSMTCSVETERQIKLNLVQLCSKLDEHMYKEFEAISPDSKKMKAPGTKKIRPSQTFSWKFD</sequence>
<gene>
    <name evidence="2" type="ORF">BN9_086690</name>
</gene>
<dbReference type="Proteomes" id="UP000053237">
    <property type="component" value="Unassembled WGS sequence"/>
</dbReference>
<evidence type="ECO:0000313" key="3">
    <source>
        <dbReference type="Proteomes" id="UP000053237"/>
    </source>
</evidence>
<reference evidence="2 3" key="1">
    <citation type="submission" date="2012-05" db="EMBL/GenBank/DDBJ databases">
        <title>Recombination and specialization in a pathogen metapopulation.</title>
        <authorList>
            <person name="Gardiner A."/>
            <person name="Kemen E."/>
            <person name="Schultz-Larsen T."/>
            <person name="MacLean D."/>
            <person name="Van Oosterhout C."/>
            <person name="Jones J.D.G."/>
        </authorList>
    </citation>
    <scope>NUCLEOTIDE SEQUENCE [LARGE SCALE GENOMIC DNA]</scope>
    <source>
        <strain evidence="2 3">Ac Nc2</strain>
    </source>
</reference>
<proteinExistence type="predicted"/>
<accession>A0A024GM94</accession>
<feature type="compositionally biased region" description="Basic residues" evidence="1">
    <location>
        <begin position="119"/>
        <end position="128"/>
    </location>
</feature>
<keyword evidence="3" id="KW-1185">Reference proteome</keyword>
<evidence type="ECO:0000256" key="1">
    <source>
        <dbReference type="SAM" id="MobiDB-lite"/>
    </source>
</evidence>
<evidence type="ECO:0000313" key="2">
    <source>
        <dbReference type="EMBL" id="CCI47662.1"/>
    </source>
</evidence>
<organism evidence="2 3">
    <name type="scientific">Albugo candida</name>
    <dbReference type="NCBI Taxonomy" id="65357"/>
    <lineage>
        <taxon>Eukaryota</taxon>
        <taxon>Sar</taxon>
        <taxon>Stramenopiles</taxon>
        <taxon>Oomycota</taxon>
        <taxon>Peronosporomycetes</taxon>
        <taxon>Albuginales</taxon>
        <taxon>Albuginaceae</taxon>
        <taxon>Albugo</taxon>
    </lineage>
</organism>
<dbReference type="EMBL" id="CAIX01000180">
    <property type="protein sequence ID" value="CCI47662.1"/>
    <property type="molecule type" value="Genomic_DNA"/>
</dbReference>
<feature type="region of interest" description="Disordered" evidence="1">
    <location>
        <begin position="117"/>
        <end position="138"/>
    </location>
</feature>
<protein>
    <submittedName>
        <fullName evidence="2">Uncharacterized protein</fullName>
    </submittedName>
</protein>
<name>A0A024GM94_9STRA</name>